<name>B3XPC5_LIMR1</name>
<reference evidence="5" key="1">
    <citation type="submission" date="2008-06" db="EMBL/GenBank/DDBJ databases">
        <title>Permanent draft sequence of Lactobacillus reuteri 100-23.</title>
        <authorList>
            <consortium name="US DOE Joint Genome Institute"/>
            <person name="Copeland A."/>
            <person name="Lucas S."/>
            <person name="Lapidus A."/>
            <person name="Barry K."/>
            <person name="Detter J.C."/>
            <person name="Glavina del Rio T."/>
            <person name="Hammon N."/>
            <person name="Israni S."/>
            <person name="Dalin E."/>
            <person name="Tice H."/>
            <person name="Pitluck S."/>
            <person name="Sun H."/>
            <person name="Schmutz J."/>
            <person name="Larimer F."/>
            <person name="Land M."/>
            <person name="Hauser L."/>
            <person name="Walter J."/>
            <person name="Heng N.C.K."/>
            <person name="Tannock G.W."/>
            <person name="Richardson P."/>
        </authorList>
    </citation>
    <scope>NUCLEOTIDE SEQUENCE [LARGE SCALE GENOMIC DNA]</scope>
    <source>
        <strain evidence="5">DSM 17509 / CIP 109821 / 100-23</strain>
    </source>
</reference>
<evidence type="ECO:0000256" key="1">
    <source>
        <dbReference type="ARBA" id="ARBA00006336"/>
    </source>
</evidence>
<evidence type="ECO:0000256" key="2">
    <source>
        <dbReference type="ARBA" id="ARBA00022801"/>
    </source>
</evidence>
<dbReference type="eggNOG" id="COG1335">
    <property type="taxonomic scope" value="Bacteria"/>
</dbReference>
<dbReference type="Gene3D" id="3.40.50.850">
    <property type="entry name" value="Isochorismatase-like"/>
    <property type="match status" value="1"/>
</dbReference>
<dbReference type="RefSeq" id="WP_003664487.1">
    <property type="nucleotide sequence ID" value="NZ_AAPZ02000001.1"/>
</dbReference>
<dbReference type="AlphaFoldDB" id="B3XPC5"/>
<dbReference type="SUPFAM" id="SSF52499">
    <property type="entry name" value="Isochorismatase-like hydrolases"/>
    <property type="match status" value="1"/>
</dbReference>
<comment type="similarity">
    <text evidence="1">Belongs to the isochorismatase family.</text>
</comment>
<sequence length="167" mass="19578">MVKSALIIIDLQNGVCKSDQVIFNYENLISKINRRIDYYRSQNLPIIFIQHEDNFLQKNSTAWQLVSDLHYKKNDILLSKKHPNSFYQTNLEKILENLGINNLEICGAQTEYCVDATIKMAHGLGYQVIMQHNTSSTFDNKYMTAEDTINFFENIWNNRFLTLFDLK</sequence>
<evidence type="ECO:0000313" key="5">
    <source>
        <dbReference type="Proteomes" id="UP000003853"/>
    </source>
</evidence>
<organism evidence="4 5">
    <name type="scientific">Limosilactobacillus reuteri subsp. rodentium (strain DSM 17509 / CIP 109821 / 100-23)</name>
    <name type="common">Lactobacillus reuteri</name>
    <dbReference type="NCBI Taxonomy" id="349123"/>
    <lineage>
        <taxon>Bacteria</taxon>
        <taxon>Bacillati</taxon>
        <taxon>Bacillota</taxon>
        <taxon>Bacilli</taxon>
        <taxon>Lactobacillales</taxon>
        <taxon>Lactobacillaceae</taxon>
        <taxon>Limosilactobacillus</taxon>
    </lineage>
</organism>
<dbReference type="Pfam" id="PF00857">
    <property type="entry name" value="Isochorismatase"/>
    <property type="match status" value="1"/>
</dbReference>
<dbReference type="Proteomes" id="UP000003853">
    <property type="component" value="Unassembled WGS sequence"/>
</dbReference>
<dbReference type="PANTHER" id="PTHR43540">
    <property type="entry name" value="PEROXYUREIDOACRYLATE/UREIDOACRYLATE AMIDOHYDROLASE-RELATED"/>
    <property type="match status" value="1"/>
</dbReference>
<proteinExistence type="inferred from homology"/>
<dbReference type="PANTHER" id="PTHR43540:SF14">
    <property type="entry name" value="ISOCHORISMATASE"/>
    <property type="match status" value="1"/>
</dbReference>
<dbReference type="EMBL" id="AAPZ02000001">
    <property type="protein sequence ID" value="EDX42835.1"/>
    <property type="molecule type" value="Genomic_DNA"/>
</dbReference>
<gene>
    <name evidence="4" type="ORF">Lreu23DRAFT_4354</name>
</gene>
<dbReference type="InterPro" id="IPR036380">
    <property type="entry name" value="Isochorismatase-like_sf"/>
</dbReference>
<keyword evidence="2 4" id="KW-0378">Hydrolase</keyword>
<dbReference type="GO" id="GO:0016787">
    <property type="term" value="F:hydrolase activity"/>
    <property type="evidence" value="ECO:0007669"/>
    <property type="project" value="UniProtKB-KW"/>
</dbReference>
<dbReference type="CDD" id="cd01014">
    <property type="entry name" value="nicotinamidase_related"/>
    <property type="match status" value="1"/>
</dbReference>
<accession>B3XPC5</accession>
<dbReference type="InterPro" id="IPR000868">
    <property type="entry name" value="Isochorismatase-like_dom"/>
</dbReference>
<protein>
    <submittedName>
        <fullName evidence="4">Isochorismatase hydrolase</fullName>
    </submittedName>
</protein>
<evidence type="ECO:0000313" key="4">
    <source>
        <dbReference type="EMBL" id="EDX42835.1"/>
    </source>
</evidence>
<dbReference type="PATRIC" id="fig|349123.13.peg.1364"/>
<evidence type="ECO:0000259" key="3">
    <source>
        <dbReference type="Pfam" id="PF00857"/>
    </source>
</evidence>
<feature type="domain" description="Isochorismatase-like" evidence="3">
    <location>
        <begin position="4"/>
        <end position="141"/>
    </location>
</feature>
<comment type="caution">
    <text evidence="4">The sequence shown here is derived from an EMBL/GenBank/DDBJ whole genome shotgun (WGS) entry which is preliminary data.</text>
</comment>
<dbReference type="InterPro" id="IPR050272">
    <property type="entry name" value="Isochorismatase-like_hydrls"/>
</dbReference>